<dbReference type="PRINTS" id="PR01407">
    <property type="entry name" value="BUTYPHLNCDUF"/>
</dbReference>
<dbReference type="AlphaFoldDB" id="A0A6P6J732"/>
<dbReference type="SUPFAM" id="SSF57850">
    <property type="entry name" value="RING/U-box"/>
    <property type="match status" value="2"/>
</dbReference>
<dbReference type="GO" id="GO:0008270">
    <property type="term" value="F:zinc ion binding"/>
    <property type="evidence" value="ECO:0007669"/>
    <property type="project" value="UniProtKB-KW"/>
</dbReference>
<dbReference type="PROSITE" id="PS50119">
    <property type="entry name" value="ZF_BBOX"/>
    <property type="match status" value="2"/>
</dbReference>
<dbReference type="InterPro" id="IPR000315">
    <property type="entry name" value="Znf_B-box"/>
</dbReference>
<dbReference type="CDD" id="cd19769">
    <property type="entry name" value="Bbox2_TRIM16-like"/>
    <property type="match status" value="2"/>
</dbReference>
<evidence type="ECO:0000256" key="3">
    <source>
        <dbReference type="ARBA" id="ARBA00022588"/>
    </source>
</evidence>
<keyword evidence="7" id="KW-0391">Immunity</keyword>
<evidence type="ECO:0000259" key="13">
    <source>
        <dbReference type="PROSITE" id="PS50225"/>
    </source>
</evidence>
<dbReference type="PROSITE" id="PS00518">
    <property type="entry name" value="ZF_RING_1"/>
    <property type="match status" value="2"/>
</dbReference>
<evidence type="ECO:0000256" key="4">
    <source>
        <dbReference type="ARBA" id="ARBA00022723"/>
    </source>
</evidence>
<dbReference type="Gene3D" id="3.30.160.60">
    <property type="entry name" value="Classic Zinc Finger"/>
    <property type="match status" value="2"/>
</dbReference>
<dbReference type="InterPro" id="IPR058030">
    <property type="entry name" value="TRIM8/14/16/25/29/45/65_CC"/>
</dbReference>
<dbReference type="InterPro" id="IPR013320">
    <property type="entry name" value="ConA-like_dom_sf"/>
</dbReference>
<feature type="domain" description="B30.2/SPRY" evidence="12">
    <location>
        <begin position="365"/>
        <end position="560"/>
    </location>
</feature>
<feature type="coiled-coil region" evidence="9">
    <location>
        <begin position="204"/>
        <end position="238"/>
    </location>
</feature>
<feature type="domain" description="RING-type" evidence="10">
    <location>
        <begin position="15"/>
        <end position="58"/>
    </location>
</feature>
<dbReference type="InterPro" id="IPR001870">
    <property type="entry name" value="B30.2/SPRY"/>
</dbReference>
<evidence type="ECO:0000256" key="7">
    <source>
        <dbReference type="ARBA" id="ARBA00022859"/>
    </source>
</evidence>
<proteinExistence type="inferred from homology"/>
<protein>
    <submittedName>
        <fullName evidence="15">Uncharacterized protein LOC113041103</fullName>
    </submittedName>
</protein>
<dbReference type="SMART" id="SM00589">
    <property type="entry name" value="PRY"/>
    <property type="match status" value="2"/>
</dbReference>
<dbReference type="Pfam" id="PF25600">
    <property type="entry name" value="TRIM_CC"/>
    <property type="match status" value="2"/>
</dbReference>
<dbReference type="PANTHER" id="PTHR25465">
    <property type="entry name" value="B-BOX DOMAIN CONTAINING"/>
    <property type="match status" value="1"/>
</dbReference>
<dbReference type="Pfam" id="PF00622">
    <property type="entry name" value="SPRY"/>
    <property type="match status" value="2"/>
</dbReference>
<dbReference type="PROSITE" id="PS50188">
    <property type="entry name" value="B302_SPRY"/>
    <property type="match status" value="2"/>
</dbReference>
<dbReference type="Pfam" id="PF13765">
    <property type="entry name" value="PRY"/>
    <property type="match status" value="2"/>
</dbReference>
<name>A0A6P6J732_CARAU</name>
<evidence type="ECO:0000259" key="10">
    <source>
        <dbReference type="PROSITE" id="PS50089"/>
    </source>
</evidence>
<dbReference type="Proteomes" id="UP000515129">
    <property type="component" value="Chromosome 2"/>
</dbReference>
<dbReference type="InterPro" id="IPR003877">
    <property type="entry name" value="SPRY_dom"/>
</dbReference>
<dbReference type="PANTHER" id="PTHR25465:SF5">
    <property type="entry name" value="E3 UBIQUITIN_ISG15 LIGASE TRIM25-RELATED"/>
    <property type="match status" value="1"/>
</dbReference>
<evidence type="ECO:0000256" key="8">
    <source>
        <dbReference type="PROSITE-ProRule" id="PRU00024"/>
    </source>
</evidence>
<evidence type="ECO:0000256" key="1">
    <source>
        <dbReference type="ARBA" id="ARBA00004906"/>
    </source>
</evidence>
<evidence type="ECO:0000256" key="2">
    <source>
        <dbReference type="ARBA" id="ARBA00010910"/>
    </source>
</evidence>
<evidence type="ECO:0000256" key="6">
    <source>
        <dbReference type="ARBA" id="ARBA00022833"/>
    </source>
</evidence>
<dbReference type="SMART" id="SM00184">
    <property type="entry name" value="RING"/>
    <property type="match status" value="2"/>
</dbReference>
<keyword evidence="14" id="KW-1185">Reference proteome</keyword>
<dbReference type="GO" id="GO:0005737">
    <property type="term" value="C:cytoplasm"/>
    <property type="evidence" value="ECO:0007669"/>
    <property type="project" value="UniProtKB-ARBA"/>
</dbReference>
<dbReference type="UniPathway" id="UPA00143"/>
<evidence type="ECO:0000259" key="11">
    <source>
        <dbReference type="PROSITE" id="PS50119"/>
    </source>
</evidence>
<keyword evidence="9" id="KW-0175">Coiled coil</keyword>
<dbReference type="SUPFAM" id="SSF49899">
    <property type="entry name" value="Concanavalin A-like lectins/glucanases"/>
    <property type="match status" value="2"/>
</dbReference>
<dbReference type="PROSITE" id="PS50225">
    <property type="entry name" value="SOCS"/>
    <property type="match status" value="1"/>
</dbReference>
<evidence type="ECO:0000313" key="15">
    <source>
        <dbReference type="RefSeq" id="XP_026055218.1"/>
    </source>
</evidence>
<evidence type="ECO:0000256" key="9">
    <source>
        <dbReference type="SAM" id="Coils"/>
    </source>
</evidence>
<dbReference type="GeneID" id="113041103"/>
<evidence type="ECO:0000259" key="12">
    <source>
        <dbReference type="PROSITE" id="PS50188"/>
    </source>
</evidence>
<dbReference type="RefSeq" id="XP_026055218.1">
    <property type="nucleotide sequence ID" value="XM_026199433.1"/>
</dbReference>
<dbReference type="InterPro" id="IPR006574">
    <property type="entry name" value="PRY"/>
</dbReference>
<dbReference type="SMART" id="SM00449">
    <property type="entry name" value="SPRY"/>
    <property type="match status" value="2"/>
</dbReference>
<keyword evidence="6" id="KW-0862">Zinc</keyword>
<keyword evidence="5 8" id="KW-0863">Zinc-finger</keyword>
<dbReference type="GO" id="GO:0016567">
    <property type="term" value="P:protein ubiquitination"/>
    <property type="evidence" value="ECO:0007669"/>
    <property type="project" value="UniProtKB-UniPathway"/>
</dbReference>
<feature type="domain" description="RING-type" evidence="10">
    <location>
        <begin position="594"/>
        <end position="637"/>
    </location>
</feature>
<dbReference type="CDD" id="cd16040">
    <property type="entry name" value="SPRY_PRY_SNTX"/>
    <property type="match status" value="2"/>
</dbReference>
<reference evidence="15" key="1">
    <citation type="submission" date="2025-08" db="UniProtKB">
        <authorList>
            <consortium name="RefSeq"/>
        </authorList>
    </citation>
    <scope>IDENTIFICATION</scope>
    <source>
        <strain evidence="15">Wakin</strain>
        <tissue evidence="15">Muscle</tissue>
    </source>
</reference>
<gene>
    <name evidence="15" type="primary">LOC113041103</name>
</gene>
<dbReference type="Pfam" id="PF15227">
    <property type="entry name" value="zf-C3HC4_4"/>
    <property type="match status" value="2"/>
</dbReference>
<dbReference type="Gene3D" id="4.10.830.40">
    <property type="match status" value="2"/>
</dbReference>
<dbReference type="InterPro" id="IPR043136">
    <property type="entry name" value="B30.2/SPRY_sf"/>
</dbReference>
<dbReference type="SMART" id="SM00336">
    <property type="entry name" value="BBOX"/>
    <property type="match status" value="2"/>
</dbReference>
<dbReference type="KEGG" id="caua:113041103"/>
<dbReference type="OrthoDB" id="6105938at2759"/>
<dbReference type="Gene3D" id="2.60.120.920">
    <property type="match status" value="2"/>
</dbReference>
<keyword evidence="4" id="KW-0479">Metal-binding</keyword>
<dbReference type="InterPro" id="IPR017907">
    <property type="entry name" value="Znf_RING_CS"/>
</dbReference>
<comment type="similarity">
    <text evidence="2">Belongs to the SPSB family.</text>
</comment>
<feature type="domain" description="B box-type" evidence="11">
    <location>
        <begin position="728"/>
        <end position="768"/>
    </location>
</feature>
<dbReference type="PROSITE" id="PS50089">
    <property type="entry name" value="ZF_RING_2"/>
    <property type="match status" value="2"/>
</dbReference>
<organism evidence="14 15">
    <name type="scientific">Carassius auratus</name>
    <name type="common">Goldfish</name>
    <dbReference type="NCBI Taxonomy" id="7957"/>
    <lineage>
        <taxon>Eukaryota</taxon>
        <taxon>Metazoa</taxon>
        <taxon>Chordata</taxon>
        <taxon>Craniata</taxon>
        <taxon>Vertebrata</taxon>
        <taxon>Euteleostomi</taxon>
        <taxon>Actinopterygii</taxon>
        <taxon>Neopterygii</taxon>
        <taxon>Teleostei</taxon>
        <taxon>Ostariophysi</taxon>
        <taxon>Cypriniformes</taxon>
        <taxon>Cyprinidae</taxon>
        <taxon>Cyprininae</taxon>
        <taxon>Carassius</taxon>
    </lineage>
</organism>
<accession>A0A6P6J732</accession>
<dbReference type="SUPFAM" id="SSF57845">
    <property type="entry name" value="B-box zinc-binding domain"/>
    <property type="match status" value="2"/>
</dbReference>
<dbReference type="InterPro" id="IPR001496">
    <property type="entry name" value="SOCS_box"/>
</dbReference>
<evidence type="ECO:0000256" key="5">
    <source>
        <dbReference type="ARBA" id="ARBA00022771"/>
    </source>
</evidence>
<sequence>MAESSVSLAQDEFSCSICLDLLKDPVALTCGHSYCMSCITDCWDQDDQKGVYSCPQCRQTFTLRPVLGKNTMLAEVVEKLKMTKLQAARPAQSHSGSGDVECDVCTGDKNKAIKSCLVCLNSYCQYHLEQHETFFKGKRHNLMDATGQLQEMICPLHDKLLEIFCHSEQICICLLCMVEQHKHHNTISVAAERTEKQRQLETTQKIFQKKIQERQKELEELREAVESHKRSAQTAVEDSERIFTELIRSIERSCSEVTQLIRDQEKSAVSRAEGQLEQLEQEIEDLRRRDAELEQLSHTDNHIRFLQSFQSLSVTPGSTDSPRITVSSRLSFDDIGKSVSHLKEKLENFCREEIEKISGKLTYIEIFSTPELKSRKEFLQYSHQFTLERNTVHKRICLSEGNRVITCTDTVQPYPDHPDRFDTVEQVLCRESVCGRCYWEVEWSGKVGITVSYKSISRKGERNECVFGRNIKSWRLFFSPSTCSFWHNNKKTRLPVVSSSSRIGVYVDHSAGTLSFYSVSDTMTLIHRVHTTFTQPLYAGFRVNYIFGSVSKVKLCELNCIEGTEDHDLDCLRYCFYSKMAESSVSLAQDEFSCSICLDLLKDPVALTCGHSYCMSCITDCWDQDDQKGVYSCPQCRQTFTPRPVLGKNTMLAEVVEKLKMTKLQAARPAQCYSGSGDVECDVCTGDKNKAIKSCLVCLNSYCQYHLEQHETFFRGKRHNLMDATGKLQEMICPLHDKLLEIFCHSEQICICLLCMVEQHKHHNTISVAAERTEKQRQLETTQKIFQKKIQERQKELEELKEAVESHKRSAQTAVEDSERIFTELIHSIERSRSEVTQLIRDQEKSAVSRAEGRLEQLKQEIEDLRRRDAELEQLSHTDNHIRFLQSFQSLSVPPGSTDSPKIVVSSCLFFDDISKSVSHLREKLEHFCREEMEKISDIVKYIEFISTPEPKKREEFLQYYRRFTLDENTAHKYLCLSQGNRMTTKTNTDQLYPDRPDRFDRFTQVLCRESVCGRCYWEVEWSGIGVYISVSYKNISRKGCGNECAFGYNDQSWSLYCFPSNYCKYSFLHNNGWTKVPEVSSSSRIGVYVDHSAGTLSFYSVSDTMTLIHRVQTTFTQPLYAGFRAYGLVKLYDITR</sequence>
<comment type="pathway">
    <text evidence="1">Protein modification; protein ubiquitination.</text>
</comment>
<dbReference type="InterPro" id="IPR013083">
    <property type="entry name" value="Znf_RING/FYVE/PHD"/>
</dbReference>
<keyword evidence="3" id="KW-0399">Innate immunity</keyword>
<feature type="domain" description="B30.2/SPRY" evidence="12">
    <location>
        <begin position="944"/>
        <end position="1137"/>
    </location>
</feature>
<dbReference type="InterPro" id="IPR001841">
    <property type="entry name" value="Znf_RING"/>
</dbReference>
<dbReference type="GO" id="GO:0045087">
    <property type="term" value="P:innate immune response"/>
    <property type="evidence" value="ECO:0007669"/>
    <property type="project" value="UniProtKB-KW"/>
</dbReference>
<dbReference type="InterPro" id="IPR051051">
    <property type="entry name" value="E3_ubiq-ligase_TRIM/RNF"/>
</dbReference>
<feature type="domain" description="B box-type" evidence="11">
    <location>
        <begin position="149"/>
        <end position="189"/>
    </location>
</feature>
<feature type="coiled-coil region" evidence="9">
    <location>
        <begin position="783"/>
        <end position="817"/>
    </location>
</feature>
<feature type="domain" description="SOCS box" evidence="13">
    <location>
        <begin position="925"/>
        <end position="961"/>
    </location>
</feature>
<feature type="coiled-coil region" evidence="9">
    <location>
        <begin position="262"/>
        <end position="296"/>
    </location>
</feature>
<evidence type="ECO:0000313" key="14">
    <source>
        <dbReference type="Proteomes" id="UP000515129"/>
    </source>
</evidence>
<dbReference type="Gene3D" id="3.30.40.10">
    <property type="entry name" value="Zinc/RING finger domain, C3HC4 (zinc finger)"/>
    <property type="match status" value="2"/>
</dbReference>
<feature type="coiled-coil region" evidence="9">
    <location>
        <begin position="841"/>
        <end position="875"/>
    </location>
</feature>
<dbReference type="Pfam" id="PF00643">
    <property type="entry name" value="zf-B_box"/>
    <property type="match status" value="2"/>
</dbReference>
<dbReference type="InterPro" id="IPR003879">
    <property type="entry name" value="Butyrophylin_SPRY"/>
</dbReference>